<evidence type="ECO:0000313" key="3">
    <source>
        <dbReference type="Proteomes" id="UP001303760"/>
    </source>
</evidence>
<name>A0AAN7HCP2_9PEZI</name>
<reference evidence="2" key="1">
    <citation type="journal article" date="2023" name="Mol. Phylogenet. Evol.">
        <title>Genome-scale phylogeny and comparative genomics of the fungal order Sordariales.</title>
        <authorList>
            <person name="Hensen N."/>
            <person name="Bonometti L."/>
            <person name="Westerberg I."/>
            <person name="Brannstrom I.O."/>
            <person name="Guillou S."/>
            <person name="Cros-Aarteil S."/>
            <person name="Calhoun S."/>
            <person name="Haridas S."/>
            <person name="Kuo A."/>
            <person name="Mondo S."/>
            <person name="Pangilinan J."/>
            <person name="Riley R."/>
            <person name="LaButti K."/>
            <person name="Andreopoulos B."/>
            <person name="Lipzen A."/>
            <person name="Chen C."/>
            <person name="Yan M."/>
            <person name="Daum C."/>
            <person name="Ng V."/>
            <person name="Clum A."/>
            <person name="Steindorff A."/>
            <person name="Ohm R.A."/>
            <person name="Martin F."/>
            <person name="Silar P."/>
            <person name="Natvig D.O."/>
            <person name="Lalanne C."/>
            <person name="Gautier V."/>
            <person name="Ament-Velasquez S.L."/>
            <person name="Kruys A."/>
            <person name="Hutchinson M.I."/>
            <person name="Powell A.J."/>
            <person name="Barry K."/>
            <person name="Miller A.N."/>
            <person name="Grigoriev I.V."/>
            <person name="Debuchy R."/>
            <person name="Gladieux P."/>
            <person name="Hiltunen Thoren M."/>
            <person name="Johannesson H."/>
        </authorList>
    </citation>
    <scope>NUCLEOTIDE SEQUENCE</scope>
    <source>
        <strain evidence="2">CBS 532.94</strain>
    </source>
</reference>
<feature type="compositionally biased region" description="Basic and acidic residues" evidence="1">
    <location>
        <begin position="19"/>
        <end position="33"/>
    </location>
</feature>
<feature type="compositionally biased region" description="Low complexity" evidence="1">
    <location>
        <begin position="221"/>
        <end position="231"/>
    </location>
</feature>
<organism evidence="2 3">
    <name type="scientific">Achaetomium macrosporum</name>
    <dbReference type="NCBI Taxonomy" id="79813"/>
    <lineage>
        <taxon>Eukaryota</taxon>
        <taxon>Fungi</taxon>
        <taxon>Dikarya</taxon>
        <taxon>Ascomycota</taxon>
        <taxon>Pezizomycotina</taxon>
        <taxon>Sordariomycetes</taxon>
        <taxon>Sordariomycetidae</taxon>
        <taxon>Sordariales</taxon>
        <taxon>Chaetomiaceae</taxon>
        <taxon>Achaetomium</taxon>
    </lineage>
</organism>
<feature type="region of interest" description="Disordered" evidence="1">
    <location>
        <begin position="128"/>
        <end position="256"/>
    </location>
</feature>
<feature type="compositionally biased region" description="Polar residues" evidence="1">
    <location>
        <begin position="186"/>
        <end position="200"/>
    </location>
</feature>
<feature type="region of interest" description="Disordered" evidence="1">
    <location>
        <begin position="19"/>
        <end position="115"/>
    </location>
</feature>
<protein>
    <submittedName>
        <fullName evidence="2">Uncharacterized protein</fullName>
    </submittedName>
</protein>
<dbReference type="AlphaFoldDB" id="A0AAN7HCP2"/>
<evidence type="ECO:0000313" key="2">
    <source>
        <dbReference type="EMBL" id="KAK4239957.1"/>
    </source>
</evidence>
<accession>A0AAN7HCP2</accession>
<comment type="caution">
    <text evidence="2">The sequence shown here is derived from an EMBL/GenBank/DDBJ whole genome shotgun (WGS) entry which is preliminary data.</text>
</comment>
<keyword evidence="3" id="KW-1185">Reference proteome</keyword>
<gene>
    <name evidence="2" type="ORF">C8A03DRAFT_31974</name>
</gene>
<dbReference type="Proteomes" id="UP001303760">
    <property type="component" value="Unassembled WGS sequence"/>
</dbReference>
<evidence type="ECO:0000256" key="1">
    <source>
        <dbReference type="SAM" id="MobiDB-lite"/>
    </source>
</evidence>
<reference evidence="2" key="2">
    <citation type="submission" date="2023-05" db="EMBL/GenBank/DDBJ databases">
        <authorList>
            <consortium name="Lawrence Berkeley National Laboratory"/>
            <person name="Steindorff A."/>
            <person name="Hensen N."/>
            <person name="Bonometti L."/>
            <person name="Westerberg I."/>
            <person name="Brannstrom I.O."/>
            <person name="Guillou S."/>
            <person name="Cros-Aarteil S."/>
            <person name="Calhoun S."/>
            <person name="Haridas S."/>
            <person name="Kuo A."/>
            <person name="Mondo S."/>
            <person name="Pangilinan J."/>
            <person name="Riley R."/>
            <person name="Labutti K."/>
            <person name="Andreopoulos B."/>
            <person name="Lipzen A."/>
            <person name="Chen C."/>
            <person name="Yanf M."/>
            <person name="Daum C."/>
            <person name="Ng V."/>
            <person name="Clum A."/>
            <person name="Ohm R."/>
            <person name="Martin F."/>
            <person name="Silar P."/>
            <person name="Natvig D."/>
            <person name="Lalanne C."/>
            <person name="Gautier V."/>
            <person name="Ament-Velasquez S.L."/>
            <person name="Kruys A."/>
            <person name="Hutchinson M.I."/>
            <person name="Powell A.J."/>
            <person name="Barry K."/>
            <person name="Miller A.N."/>
            <person name="Grigoriev I.V."/>
            <person name="Debuchy R."/>
            <person name="Gladieux P."/>
            <person name="Thoren M.H."/>
            <person name="Johannesson H."/>
        </authorList>
    </citation>
    <scope>NUCLEOTIDE SEQUENCE</scope>
    <source>
        <strain evidence="2">CBS 532.94</strain>
    </source>
</reference>
<dbReference type="EMBL" id="MU860051">
    <property type="protein sequence ID" value="KAK4239957.1"/>
    <property type="molecule type" value="Genomic_DNA"/>
</dbReference>
<proteinExistence type="predicted"/>
<sequence>MGSKFSKLSCTCTVVCHRDEKPHDHDDGNDHFPRCRQTRRGAGPRASFSSSDTDLMPRQRPCYTAPAHQAHRSRARTPAAAHSANLPRHKSHHLTQNHEENRRPMSPVGRPAIPNRASSLTHSAVIESQDARGSLSSVPADPQEQQADGDQPWWSFTLDDLQEQQAPRSPVRWEYRASEEIPASMGSASHVSDFSPSSTAVRHGSEEDAKSDSGPGVWWYPESASEAPSTSEESDDSRDRLNLTWERWLQGQHTEQ</sequence>